<organism evidence="3 4">
    <name type="scientific">Paracidovorax anthurii</name>
    <dbReference type="NCBI Taxonomy" id="78229"/>
    <lineage>
        <taxon>Bacteria</taxon>
        <taxon>Pseudomonadati</taxon>
        <taxon>Pseudomonadota</taxon>
        <taxon>Betaproteobacteria</taxon>
        <taxon>Burkholderiales</taxon>
        <taxon>Comamonadaceae</taxon>
        <taxon>Paracidovorax</taxon>
    </lineage>
</organism>
<evidence type="ECO:0000256" key="1">
    <source>
        <dbReference type="ARBA" id="ARBA00006845"/>
    </source>
</evidence>
<comment type="similarity">
    <text evidence="1">Belongs to the barstar family.</text>
</comment>
<comment type="caution">
    <text evidence="3">The sequence shown here is derived from an EMBL/GenBank/DDBJ whole genome shotgun (WGS) entry which is preliminary data.</text>
</comment>
<dbReference type="Pfam" id="PF01337">
    <property type="entry name" value="Barstar"/>
    <property type="match status" value="1"/>
</dbReference>
<gene>
    <name evidence="3" type="ORF">AX018_103213</name>
</gene>
<evidence type="ECO:0000313" key="3">
    <source>
        <dbReference type="EMBL" id="RAR78150.1"/>
    </source>
</evidence>
<evidence type="ECO:0000313" key="4">
    <source>
        <dbReference type="Proteomes" id="UP000248856"/>
    </source>
</evidence>
<proteinExistence type="inferred from homology"/>
<dbReference type="InterPro" id="IPR035905">
    <property type="entry name" value="Barstar-like_sf"/>
</dbReference>
<dbReference type="Proteomes" id="UP000248856">
    <property type="component" value="Unassembled WGS sequence"/>
</dbReference>
<accession>A0A328YWF5</accession>
<dbReference type="EMBL" id="QLTA01000032">
    <property type="protein sequence ID" value="RAR78150.1"/>
    <property type="molecule type" value="Genomic_DNA"/>
</dbReference>
<reference evidence="3 4" key="1">
    <citation type="submission" date="2018-06" db="EMBL/GenBank/DDBJ databases">
        <title>Genomic Encyclopedia of Archaeal and Bacterial Type Strains, Phase II (KMG-II): from individual species to whole genera.</title>
        <authorList>
            <person name="Goeker M."/>
        </authorList>
    </citation>
    <scope>NUCLEOTIDE SEQUENCE [LARGE SCALE GENOMIC DNA]</scope>
    <source>
        <strain evidence="3 4">CFPB 3232</strain>
    </source>
</reference>
<dbReference type="SUPFAM" id="SSF52038">
    <property type="entry name" value="Barstar-related"/>
    <property type="match status" value="1"/>
</dbReference>
<protein>
    <submittedName>
        <fullName evidence="3">Barstar (Barnase inhibitor)</fullName>
    </submittedName>
</protein>
<dbReference type="Gene3D" id="3.30.370.10">
    <property type="entry name" value="Barstar-like"/>
    <property type="match status" value="1"/>
</dbReference>
<name>A0A328YWF5_9BURK</name>
<evidence type="ECO:0000259" key="2">
    <source>
        <dbReference type="Pfam" id="PF01337"/>
    </source>
</evidence>
<sequence>MDAFSAAFNEGLINGAGGHWNGKSWDAFNDYLSWPVEESYALVLDGWTSCKALNERDRVIFEEILTDNSHVSVSRT</sequence>
<keyword evidence="4" id="KW-1185">Reference proteome</keyword>
<feature type="domain" description="Barstar (barnase inhibitor)" evidence="2">
    <location>
        <begin position="19"/>
        <end position="68"/>
    </location>
</feature>
<dbReference type="InterPro" id="IPR000468">
    <property type="entry name" value="Barstar"/>
</dbReference>
<dbReference type="AlphaFoldDB" id="A0A328YWF5"/>